<dbReference type="Gene3D" id="1.25.40.10">
    <property type="entry name" value="Tetratricopeptide repeat domain"/>
    <property type="match status" value="4"/>
</dbReference>
<dbReference type="OrthoDB" id="609013at2759"/>
<sequence>MNAVKQCVPCIRPIPAMILNALQNTHQSPPFLPQRASVLATNLIKSYFEKGSVNEAHQLFDEMPERDVVAWTAMIAGYTACNYDSLSWMMFYEMLREGVKPNAFTVSSVLKACKGMQCYSCGAAVHGLAIKHGLVGYIYVDNALMDVYATCCATMDEACMVFRDANLKSDVSWTTLMAGYTHRGDGHSGLRVFRQMLSEEAKPSTFSFSIAIKACSSTGLTAHGEQLQAAIIKYGLESSLPVMNSIVDMYCWCQNLSEARQCFNEMHLKDLITWNTLISGYKRVDSNECLTIFSSMESQGFTPNYFTFTSVIAACADLALLNCGQQIHAGIVLRGLDRNMALANSLIDMYAKCGSISDSRKIFAAMPSKDLVSWTSMMIGYGAHGYGKEAVELFHEMVRSGVRLDRVVFMAVLSACSHAGLVSEGLRYFSSMVTGYNIIPDQDIYRCVVDLLGRAGKVEAAYEIIKNMPVDPDDSVWGALLGSCKAHKLPNLGKLAAEFILDARPDMVRTYLMLSNLYASEGEWEDFAKMRNLMKGLGGKKEPGCSWIELKNDICSFVVGDNAGPQMESVYEILNSIIRHMKEAGYVPDGDFDQEDVIGVEGVF</sequence>
<feature type="repeat" description="PPR" evidence="2">
    <location>
        <begin position="67"/>
        <end position="101"/>
    </location>
</feature>
<dbReference type="EMBL" id="JAKOGI010000226">
    <property type="protein sequence ID" value="KAJ8439225.1"/>
    <property type="molecule type" value="Genomic_DNA"/>
</dbReference>
<feature type="repeat" description="PPR" evidence="2">
    <location>
        <begin position="370"/>
        <end position="404"/>
    </location>
</feature>
<feature type="repeat" description="PPR" evidence="2">
    <location>
        <begin position="270"/>
        <end position="303"/>
    </location>
</feature>
<dbReference type="InterPro" id="IPR046960">
    <property type="entry name" value="PPR_At4g14850-like_plant"/>
</dbReference>
<dbReference type="GO" id="GO:0003729">
    <property type="term" value="F:mRNA binding"/>
    <property type="evidence" value="ECO:0007669"/>
    <property type="project" value="UniProtKB-ARBA"/>
</dbReference>
<dbReference type="Pfam" id="PF01535">
    <property type="entry name" value="PPR"/>
    <property type="match status" value="5"/>
</dbReference>
<dbReference type="Pfam" id="PF20431">
    <property type="entry name" value="E_motif"/>
    <property type="match status" value="1"/>
</dbReference>
<dbReference type="NCBIfam" id="TIGR00756">
    <property type="entry name" value="PPR"/>
    <property type="match status" value="4"/>
</dbReference>
<dbReference type="InterPro" id="IPR046848">
    <property type="entry name" value="E_motif"/>
</dbReference>
<feature type="repeat" description="PPR" evidence="2">
    <location>
        <begin position="169"/>
        <end position="203"/>
    </location>
</feature>
<protein>
    <recommendedName>
        <fullName evidence="5">Pentatricopeptide repeat-containing protein</fullName>
    </recommendedName>
</protein>
<evidence type="ECO:0008006" key="5">
    <source>
        <dbReference type="Google" id="ProtNLM"/>
    </source>
</evidence>
<dbReference type="PANTHER" id="PTHR47926:SF448">
    <property type="entry name" value="PENTACOTRIPEPTIDE-REPEAT REGION OF PRORP DOMAIN-CONTAINING PROTEIN"/>
    <property type="match status" value="1"/>
</dbReference>
<dbReference type="PANTHER" id="PTHR47926">
    <property type="entry name" value="PENTATRICOPEPTIDE REPEAT-CONTAINING PROTEIN"/>
    <property type="match status" value="1"/>
</dbReference>
<evidence type="ECO:0000256" key="2">
    <source>
        <dbReference type="PROSITE-ProRule" id="PRU00708"/>
    </source>
</evidence>
<dbReference type="Pfam" id="PF13041">
    <property type="entry name" value="PPR_2"/>
    <property type="match status" value="3"/>
</dbReference>
<accession>A0A9Q1KA93</accession>
<dbReference type="AlphaFoldDB" id="A0A9Q1KA93"/>
<reference evidence="3" key="1">
    <citation type="submission" date="2022-04" db="EMBL/GenBank/DDBJ databases">
        <title>Carnegiea gigantea Genome sequencing and assembly v2.</title>
        <authorList>
            <person name="Copetti D."/>
            <person name="Sanderson M.J."/>
            <person name="Burquez A."/>
            <person name="Wojciechowski M.F."/>
        </authorList>
    </citation>
    <scope>NUCLEOTIDE SEQUENCE</scope>
    <source>
        <strain evidence="3">SGP5-SGP5p</strain>
        <tissue evidence="3">Aerial part</tissue>
    </source>
</reference>
<evidence type="ECO:0000313" key="3">
    <source>
        <dbReference type="EMBL" id="KAJ8439225.1"/>
    </source>
</evidence>
<dbReference type="GO" id="GO:0009451">
    <property type="term" value="P:RNA modification"/>
    <property type="evidence" value="ECO:0007669"/>
    <property type="project" value="InterPro"/>
</dbReference>
<dbReference type="Proteomes" id="UP001153076">
    <property type="component" value="Unassembled WGS sequence"/>
</dbReference>
<gene>
    <name evidence="3" type="ORF">Cgig2_030160</name>
</gene>
<comment type="caution">
    <text evidence="3">The sequence shown here is derived from an EMBL/GenBank/DDBJ whole genome shotgun (WGS) entry which is preliminary data.</text>
</comment>
<proteinExistence type="predicted"/>
<organism evidence="3 4">
    <name type="scientific">Carnegiea gigantea</name>
    <dbReference type="NCBI Taxonomy" id="171969"/>
    <lineage>
        <taxon>Eukaryota</taxon>
        <taxon>Viridiplantae</taxon>
        <taxon>Streptophyta</taxon>
        <taxon>Embryophyta</taxon>
        <taxon>Tracheophyta</taxon>
        <taxon>Spermatophyta</taxon>
        <taxon>Magnoliopsida</taxon>
        <taxon>eudicotyledons</taxon>
        <taxon>Gunneridae</taxon>
        <taxon>Pentapetalae</taxon>
        <taxon>Caryophyllales</taxon>
        <taxon>Cactineae</taxon>
        <taxon>Cactaceae</taxon>
        <taxon>Cactoideae</taxon>
        <taxon>Echinocereeae</taxon>
        <taxon>Carnegiea</taxon>
    </lineage>
</organism>
<dbReference type="PROSITE" id="PS51375">
    <property type="entry name" value="PPR"/>
    <property type="match status" value="4"/>
</dbReference>
<evidence type="ECO:0000313" key="4">
    <source>
        <dbReference type="Proteomes" id="UP001153076"/>
    </source>
</evidence>
<name>A0A9Q1KA93_9CARY</name>
<dbReference type="InterPro" id="IPR002885">
    <property type="entry name" value="PPR_rpt"/>
</dbReference>
<dbReference type="InterPro" id="IPR011990">
    <property type="entry name" value="TPR-like_helical_dom_sf"/>
</dbReference>
<evidence type="ECO:0000256" key="1">
    <source>
        <dbReference type="ARBA" id="ARBA00022737"/>
    </source>
</evidence>
<dbReference type="FunFam" id="1.25.40.10:FF:000090">
    <property type="entry name" value="Pentatricopeptide repeat-containing protein, chloroplastic"/>
    <property type="match status" value="1"/>
</dbReference>
<dbReference type="FunFam" id="1.25.40.10:FF:000073">
    <property type="entry name" value="Pentatricopeptide repeat-containing protein chloroplastic"/>
    <property type="match status" value="1"/>
</dbReference>
<keyword evidence="4" id="KW-1185">Reference proteome</keyword>
<keyword evidence="1" id="KW-0677">Repeat</keyword>